<dbReference type="InterPro" id="IPR002831">
    <property type="entry name" value="Tscrpt_reg_TrmB_N"/>
</dbReference>
<name>A0ABU2FET0_9EURY</name>
<dbReference type="EMBL" id="JAMQON010000003">
    <property type="protein sequence ID" value="MDS0260311.1"/>
    <property type="molecule type" value="Genomic_DNA"/>
</dbReference>
<dbReference type="InterPro" id="IPR036390">
    <property type="entry name" value="WH_DNA-bd_sf"/>
</dbReference>
<accession>A0ABU2FET0</accession>
<dbReference type="InterPro" id="IPR051797">
    <property type="entry name" value="TrmB-like"/>
</dbReference>
<evidence type="ECO:0000259" key="3">
    <source>
        <dbReference type="Pfam" id="PF11495"/>
    </source>
</evidence>
<dbReference type="SUPFAM" id="SSF46785">
    <property type="entry name" value="Winged helix' DNA-binding domain"/>
    <property type="match status" value="1"/>
</dbReference>
<dbReference type="PANTHER" id="PTHR34293:SF1">
    <property type="entry name" value="HTH-TYPE TRANSCRIPTIONAL REGULATOR TRMBL2"/>
    <property type="match status" value="1"/>
</dbReference>
<gene>
    <name evidence="4" type="ORF">NDI56_12980</name>
</gene>
<sequence length="357" mass="40294">MNEAELVETLERYGLSPYQASAYVALVNRGTVAAQDIADVSDVPRPRVYDVVRDLESKGFVTTYEQDKLYAQALDPESALEGVRERADQLERAVDVVTERWQQPTLQRHTTSLVQRAQSVFEKGIEELDHALDYAQVVLSMDRLEPLRETLADAHERDVFVDCTVYGVDDEDALTDIDFGAFCTRAHAIRYPLRSAPFGVLVDRQRACYSWHQRTEDEYGLYVDDSAHENMIWHYTMNLRRAAEEVYVETPYEPPLRFGSLRDCLAVIEPLVRDDTGLRAEITGESVATGRERRETGTIASVSYPGFEAGAQPEPHRVFAEARLTLETGNETYTVGGFDARTEDIEASRIVVTEIDG</sequence>
<proteinExistence type="inferred from homology"/>
<dbReference type="InterPro" id="IPR021586">
    <property type="entry name" value="Tscrpt_reg_TrmB_C"/>
</dbReference>
<comment type="similarity">
    <text evidence="1">Belongs to the transcriptional regulator TrmB family.</text>
</comment>
<dbReference type="Pfam" id="PF01978">
    <property type="entry name" value="TrmB"/>
    <property type="match status" value="1"/>
</dbReference>
<dbReference type="InterPro" id="IPR036388">
    <property type="entry name" value="WH-like_DNA-bd_sf"/>
</dbReference>
<organism evidence="4 5">
    <name type="scientific">Haloarcula saliterrae</name>
    <dbReference type="NCBI Taxonomy" id="2950534"/>
    <lineage>
        <taxon>Archaea</taxon>
        <taxon>Methanobacteriati</taxon>
        <taxon>Methanobacteriota</taxon>
        <taxon>Stenosarchaea group</taxon>
        <taxon>Halobacteria</taxon>
        <taxon>Halobacteriales</taxon>
        <taxon>Haloarculaceae</taxon>
        <taxon>Haloarcula</taxon>
    </lineage>
</organism>
<evidence type="ECO:0000313" key="5">
    <source>
        <dbReference type="Proteomes" id="UP001259659"/>
    </source>
</evidence>
<dbReference type="PANTHER" id="PTHR34293">
    <property type="entry name" value="HTH-TYPE TRANSCRIPTIONAL REGULATOR TRMBL2"/>
    <property type="match status" value="1"/>
</dbReference>
<dbReference type="Gene3D" id="1.10.10.10">
    <property type="entry name" value="Winged helix-like DNA-binding domain superfamily/Winged helix DNA-binding domain"/>
    <property type="match status" value="1"/>
</dbReference>
<feature type="domain" description="Transcription regulator TrmB N-terminal" evidence="2">
    <location>
        <begin position="10"/>
        <end position="77"/>
    </location>
</feature>
<feature type="domain" description="Transcription regulator TrmB C-terminal" evidence="3">
    <location>
        <begin position="113"/>
        <end position="353"/>
    </location>
</feature>
<evidence type="ECO:0000313" key="4">
    <source>
        <dbReference type="EMBL" id="MDS0260311.1"/>
    </source>
</evidence>
<dbReference type="Pfam" id="PF11495">
    <property type="entry name" value="Regulator_TrmB"/>
    <property type="match status" value="1"/>
</dbReference>
<dbReference type="Proteomes" id="UP001259659">
    <property type="component" value="Unassembled WGS sequence"/>
</dbReference>
<dbReference type="RefSeq" id="WP_310919979.1">
    <property type="nucleotide sequence ID" value="NZ_JAMQON010000003.1"/>
</dbReference>
<evidence type="ECO:0000256" key="1">
    <source>
        <dbReference type="ARBA" id="ARBA00007287"/>
    </source>
</evidence>
<reference evidence="4 5" key="1">
    <citation type="submission" date="2022-06" db="EMBL/GenBank/DDBJ databases">
        <title>Haloarcula sp. a new haloarchaeum isolate from saline soil.</title>
        <authorList>
            <person name="Strakova D."/>
            <person name="Galisteo C."/>
            <person name="Sanchez-Porro C."/>
            <person name="Ventosa A."/>
        </authorList>
    </citation>
    <scope>NUCLEOTIDE SEQUENCE [LARGE SCALE GENOMIC DNA]</scope>
    <source>
        <strain evidence="4 5">S1CR25-12</strain>
    </source>
</reference>
<evidence type="ECO:0000259" key="2">
    <source>
        <dbReference type="Pfam" id="PF01978"/>
    </source>
</evidence>
<protein>
    <submittedName>
        <fullName evidence="4">TrmB family transcriptional regulator</fullName>
    </submittedName>
</protein>
<keyword evidence="5" id="KW-1185">Reference proteome</keyword>
<dbReference type="SUPFAM" id="SSF159071">
    <property type="entry name" value="TrmB C-terminal domain-like"/>
    <property type="match status" value="1"/>
</dbReference>
<comment type="caution">
    <text evidence="4">The sequence shown here is derived from an EMBL/GenBank/DDBJ whole genome shotgun (WGS) entry which is preliminary data.</text>
</comment>